<sequence>MIQAFIRSIFADFWGLSTPSLGLQTPLSLLTFLLLFDYFLGL</sequence>
<organism evidence="3">
    <name type="scientific">Picea glauca</name>
    <name type="common">White spruce</name>
    <name type="synonym">Pinus glauca</name>
    <dbReference type="NCBI Taxonomy" id="3330"/>
    <lineage>
        <taxon>Eukaryota</taxon>
        <taxon>Viridiplantae</taxon>
        <taxon>Streptophyta</taxon>
        <taxon>Embryophyta</taxon>
        <taxon>Tracheophyta</taxon>
        <taxon>Spermatophyta</taxon>
        <taxon>Pinopsida</taxon>
        <taxon>Pinidae</taxon>
        <taxon>Conifers I</taxon>
        <taxon>Pinales</taxon>
        <taxon>Pinaceae</taxon>
        <taxon>Picea</taxon>
    </lineage>
</organism>
<dbReference type="EMBL" id="LKAM01000010">
    <property type="protein sequence ID" value="KUM46778.1"/>
    <property type="molecule type" value="Genomic_DNA"/>
</dbReference>
<evidence type="ECO:0000313" key="3">
    <source>
        <dbReference type="EMBL" id="KUM47909.1"/>
    </source>
</evidence>
<accession>A0A101LYV4</accession>
<comment type="caution">
    <text evidence="3">The sequence shown here is derived from an EMBL/GenBank/DDBJ whole genome shotgun (WGS) entry which is preliminary data.</text>
</comment>
<evidence type="ECO:0000256" key="1">
    <source>
        <dbReference type="SAM" id="Phobius"/>
    </source>
</evidence>
<evidence type="ECO:0000313" key="4">
    <source>
        <dbReference type="EMBL" id="KUM47920.1"/>
    </source>
</evidence>
<proteinExistence type="predicted"/>
<feature type="transmembrane region" description="Helical" evidence="1">
    <location>
        <begin position="21"/>
        <end position="40"/>
    </location>
</feature>
<keyword evidence="1" id="KW-0812">Transmembrane</keyword>
<protein>
    <submittedName>
        <fullName evidence="3">Uncharacterized protein</fullName>
    </submittedName>
</protein>
<name>A0A101LYV4_PICGL</name>
<evidence type="ECO:0000313" key="2">
    <source>
        <dbReference type="EMBL" id="KUM46778.1"/>
    </source>
</evidence>
<reference evidence="3" key="1">
    <citation type="journal article" date="2015" name="Genome Biol. Evol.">
        <title>Organellar Genomes of White Spruce (Picea glauca): Assembly and Annotation.</title>
        <authorList>
            <person name="Jackman S.D."/>
            <person name="Warren R.L."/>
            <person name="Gibb E.A."/>
            <person name="Vandervalk B.P."/>
            <person name="Mohamadi H."/>
            <person name="Chu J."/>
            <person name="Raymond A."/>
            <person name="Pleasance S."/>
            <person name="Coope R."/>
            <person name="Wildung M.R."/>
            <person name="Ritland C.E."/>
            <person name="Bousquet J."/>
            <person name="Jones S.J."/>
            <person name="Bohlmann J."/>
            <person name="Birol I."/>
        </authorList>
    </citation>
    <scope>NUCLEOTIDE SEQUENCE [LARGE SCALE GENOMIC DNA]</scope>
    <source>
        <tissue evidence="3">Flushing bud</tissue>
    </source>
</reference>
<gene>
    <name evidence="2" type="ORF">ABT39_MTgene1460</name>
    <name evidence="3" type="ORF">ABT39_MTgene4904</name>
    <name evidence="4" type="ORF">ABT39_MTgene4915</name>
</gene>
<keyword evidence="3" id="KW-0496">Mitochondrion</keyword>
<dbReference type="AlphaFoldDB" id="A0A101LYV4"/>
<dbReference type="EMBL" id="LKAM01000006">
    <property type="protein sequence ID" value="KUM47920.1"/>
    <property type="molecule type" value="Genomic_DNA"/>
</dbReference>
<keyword evidence="1" id="KW-0472">Membrane</keyword>
<dbReference type="EMBL" id="LKAM01000006">
    <property type="protein sequence ID" value="KUM47909.1"/>
    <property type="molecule type" value="Genomic_DNA"/>
</dbReference>
<keyword evidence="1" id="KW-1133">Transmembrane helix</keyword>
<geneLocation type="mitochondrion" evidence="3"/>